<dbReference type="Proteomes" id="UP000053330">
    <property type="component" value="Unassembled WGS sequence"/>
</dbReference>
<sequence length="44" mass="4523">LGLALQSQLGGSHGQPPLHLQLPDVHLLLQLLDPAAGPGRALIP</sequence>
<keyword evidence="2" id="KW-1185">Reference proteome</keyword>
<feature type="non-terminal residue" evidence="1">
    <location>
        <position position="44"/>
    </location>
</feature>
<reference evidence="1 2" key="1">
    <citation type="submission" date="2014-04" db="EMBL/GenBank/DDBJ databases">
        <title>Genome evolution of avian class.</title>
        <authorList>
            <person name="Zhang G."/>
            <person name="Li C."/>
        </authorList>
    </citation>
    <scope>NUCLEOTIDE SEQUENCE [LARGE SCALE GENOMIC DNA]</scope>
    <source>
        <strain evidence="1">BGI_N324</strain>
    </source>
</reference>
<protein>
    <submittedName>
        <fullName evidence="1">Uncharacterized protein</fullName>
    </submittedName>
</protein>
<dbReference type="AlphaFoldDB" id="A0A091KVZ8"/>
<proteinExistence type="predicted"/>
<feature type="non-terminal residue" evidence="1">
    <location>
        <position position="1"/>
    </location>
</feature>
<dbReference type="EMBL" id="KK756292">
    <property type="protein sequence ID" value="KFP43445.1"/>
    <property type="molecule type" value="Genomic_DNA"/>
</dbReference>
<accession>A0A091KVZ8</accession>
<name>A0A091KVZ8_9AVES</name>
<organism evidence="1 2">
    <name type="scientific">Chlamydotis macqueenii</name>
    <name type="common">Macqueen's bustard</name>
    <dbReference type="NCBI Taxonomy" id="187382"/>
    <lineage>
        <taxon>Eukaryota</taxon>
        <taxon>Metazoa</taxon>
        <taxon>Chordata</taxon>
        <taxon>Craniata</taxon>
        <taxon>Vertebrata</taxon>
        <taxon>Euteleostomi</taxon>
        <taxon>Archelosauria</taxon>
        <taxon>Archosauria</taxon>
        <taxon>Dinosauria</taxon>
        <taxon>Saurischia</taxon>
        <taxon>Theropoda</taxon>
        <taxon>Coelurosauria</taxon>
        <taxon>Aves</taxon>
        <taxon>Neognathae</taxon>
        <taxon>Neoaves</taxon>
        <taxon>Otidimorphae</taxon>
        <taxon>Otidiformes</taxon>
        <taxon>Otididae</taxon>
        <taxon>Chlamydotis</taxon>
    </lineage>
</organism>
<evidence type="ECO:0000313" key="2">
    <source>
        <dbReference type="Proteomes" id="UP000053330"/>
    </source>
</evidence>
<evidence type="ECO:0000313" key="1">
    <source>
        <dbReference type="EMBL" id="KFP43445.1"/>
    </source>
</evidence>
<gene>
    <name evidence="1" type="ORF">N324_08076</name>
</gene>